<gene>
    <name evidence="1" type="ORF">CLAFUR5_13252</name>
</gene>
<evidence type="ECO:0000313" key="1">
    <source>
        <dbReference type="EMBL" id="UJO24054.1"/>
    </source>
</evidence>
<dbReference type="GeneID" id="71993130"/>
<sequence length="96" mass="10590">MYLQHSDSEIKIAVYRCGYPGEWAGASVDVAPTTLRNLLKVLVALQDAAEAQDGFVKRDNKRERATIAFQLDARWHSALGVECAGLIRGKPIITFS</sequence>
<dbReference type="Proteomes" id="UP000756132">
    <property type="component" value="Chromosome 11"/>
</dbReference>
<dbReference type="AlphaFoldDB" id="A0A9Q8UVJ2"/>
<organism evidence="1 2">
    <name type="scientific">Passalora fulva</name>
    <name type="common">Tomato leaf mold</name>
    <name type="synonym">Cladosporium fulvum</name>
    <dbReference type="NCBI Taxonomy" id="5499"/>
    <lineage>
        <taxon>Eukaryota</taxon>
        <taxon>Fungi</taxon>
        <taxon>Dikarya</taxon>
        <taxon>Ascomycota</taxon>
        <taxon>Pezizomycotina</taxon>
        <taxon>Dothideomycetes</taxon>
        <taxon>Dothideomycetidae</taxon>
        <taxon>Mycosphaerellales</taxon>
        <taxon>Mycosphaerellaceae</taxon>
        <taxon>Fulvia</taxon>
    </lineage>
</organism>
<name>A0A9Q8UVJ2_PASFU</name>
<dbReference type="RefSeq" id="XP_047768420.1">
    <property type="nucleotide sequence ID" value="XM_047912400.1"/>
</dbReference>
<evidence type="ECO:0000313" key="2">
    <source>
        <dbReference type="Proteomes" id="UP000756132"/>
    </source>
</evidence>
<reference evidence="1" key="2">
    <citation type="journal article" date="2022" name="Microb. Genom.">
        <title>A chromosome-scale genome assembly of the tomato pathogen Cladosporium fulvum reveals a compartmentalized genome architecture and the presence of a dispensable chromosome.</title>
        <authorList>
            <person name="Zaccaron A.Z."/>
            <person name="Chen L.H."/>
            <person name="Samaras A."/>
            <person name="Stergiopoulos I."/>
        </authorList>
    </citation>
    <scope>NUCLEOTIDE SEQUENCE</scope>
    <source>
        <strain evidence="1">Race5_Kim</strain>
    </source>
</reference>
<dbReference type="EMBL" id="CP090173">
    <property type="protein sequence ID" value="UJO24054.1"/>
    <property type="molecule type" value="Genomic_DNA"/>
</dbReference>
<keyword evidence="2" id="KW-1185">Reference proteome</keyword>
<dbReference type="KEGG" id="ffu:CLAFUR5_13252"/>
<protein>
    <submittedName>
        <fullName evidence="1">Uncharacterized protein</fullName>
    </submittedName>
</protein>
<reference evidence="1" key="1">
    <citation type="submission" date="2021-12" db="EMBL/GenBank/DDBJ databases">
        <authorList>
            <person name="Zaccaron A."/>
            <person name="Stergiopoulos I."/>
        </authorList>
    </citation>
    <scope>NUCLEOTIDE SEQUENCE</scope>
    <source>
        <strain evidence="1">Race5_Kim</strain>
    </source>
</reference>
<accession>A0A9Q8UVJ2</accession>
<proteinExistence type="predicted"/>